<dbReference type="GeneID" id="6755516"/>
<protein>
    <recommendedName>
        <fullName evidence="9">C2 domain-containing protein</fullName>
    </recommendedName>
</protein>
<feature type="domain" description="CC2D2A N-terminal C2" evidence="3">
    <location>
        <begin position="434"/>
        <end position="606"/>
    </location>
</feature>
<feature type="domain" description="DUF5523" evidence="4">
    <location>
        <begin position="18"/>
        <end position="163"/>
    </location>
</feature>
<dbReference type="InterPro" id="IPR028928">
    <property type="entry name" value="CC2D2AN-C2"/>
</dbReference>
<evidence type="ECO:0000259" key="6">
    <source>
        <dbReference type="Pfam" id="PF24656"/>
    </source>
</evidence>
<organism evidence="7 8">
    <name type="scientific">Trichoplax adhaerens</name>
    <name type="common">Trichoplax reptans</name>
    <dbReference type="NCBI Taxonomy" id="10228"/>
    <lineage>
        <taxon>Eukaryota</taxon>
        <taxon>Metazoa</taxon>
        <taxon>Placozoa</taxon>
        <taxon>Uniplacotomia</taxon>
        <taxon>Trichoplacea</taxon>
        <taxon>Trichoplacidae</taxon>
        <taxon>Trichoplax</taxon>
    </lineage>
</organism>
<dbReference type="Pfam" id="PF24656">
    <property type="entry name" value="CEPT76_peptidase"/>
    <property type="match status" value="1"/>
</dbReference>
<evidence type="ECO:0000259" key="4">
    <source>
        <dbReference type="Pfam" id="PF17661"/>
    </source>
</evidence>
<evidence type="ECO:0000259" key="3">
    <source>
        <dbReference type="Pfam" id="PF15625"/>
    </source>
</evidence>
<dbReference type="CTD" id="6755516"/>
<sequence>MALTIEVVIIILKARDDEDQAESQQPAGTEDETEDLLLDDDGKLTRPLKARYVPFKERLEKENQIYYIPSVNGVDFSQKTEDTKAEPRLLEDEGFYVGDQPAVTTRNIRFIEERISKQANKGTKWFDQGGRLKYLADPLKQKVTRPVIALFKDDEESSLKLDYHLLTLLQPIVTSQDSYVKSNAKESQDYQLDINLSSLTFTHHPLMSHEHVFHFRILRQYYEYCQRKKGNTANYYTGKLQALKEAIFNLQHVIKSHHSEDIIAIQATDRLKDYKFEVSNVRRMRDSEDYKDRSLIKSMITTWNELKQLREKQGYANTSTKLIMHKKIVDKKEDAVKWDKEIKDELEEAREFFDEEYQEKLANYKKELKEWKRKNKGKKRRKKRKQRQQQDEENPAEDEVVGTDLFKPVPPDNFNEQQALIEIKENAIKCRRRPGEAILFPELVNTVPISPTSKCPKAEAQRRREVQEWHAYIRILFNDNEVHRSATKALTGDFNIHFGEICKAKIIQWPENIKLELYEAGIISSRLIAQVFIPPPNSMSHAGLNPEPEAFQFSSDLKISYNHTGVGAGVSVTATGSEHPMTLLMSGDIYSNVVWSVDENGCPMMPAIPSVSKEKQAMQRVDAVAAIGARGIIDIQKLMDWIVQSRLDPNDPANDSLLDILRACGVSPDGKVYLPDYFRLNSLSHESDLGTEEDIDKSKRFKILKLRSQEASEFRNLKQVPIRDIDIPDDILRDYYKRLEEDEKVDLTALSHRERVNRFLSKVREEVLQRSRIAQRQYQLSDVVREDFLPDIGTLGASVGQLLKPRRPLRPVRKERKKIAAQHLGMMNVKILVNVVRAFDIPIRKNHPRYTEDMLYVNEIMTISDDQTQSTMRHDNTTDIRGIRNLDAEELQTEVQVRPFVEVMFQRNIRRTEVADGPNPAWNQQIVMPFRAPHDDYSSNNLMTVNDDIYFNLFDEEVIDMLSDDRERGTNIHRRKERHWLGSIRIPFSTLYTNSRIEGSFRINSPTVLLGYSHAKSAQVESGQALLDVGKGSRSQTYLSMFVTIEPPLAPPPSIKEKVSLFDSKEDIKLLKYSQTWLNEFESKFSNREINILVTDINGMSVFVTRYITPQNPPVEVYQEGVEPTLENSETVARFVSLIPFISDSVSFAGLCDIWSTSSQFLQMLAGDEEEHAVLLCNYFLYMGKKAWIALGMGIPEGSTAYVVSEEANGDFMFWNASTGDHFRQHDAHCPLQSIGCLIGRDNVYANIQSNDIPSRMSMDTTNTKLWKPFFNSSFPYPGLSSVQEETLVYHATDSNYVGELEERIELVLKESIMSWRRRFVTRWNRYDYKLRLYFELLEESRRNASEERHLNELSHILDSYKLSGFPIHMPYTDIEPVIDAVYSTGVHTVESPDVEFALATHIHAYPNSVLSLWIYVGTVTKISSA</sequence>
<feature type="domain" description="CEP76/DRC7 peptidase-like" evidence="6">
    <location>
        <begin position="1153"/>
        <end position="1270"/>
    </location>
</feature>
<dbReference type="InterPro" id="IPR035892">
    <property type="entry name" value="C2_domain_sf"/>
</dbReference>
<name>B3S2C5_TRIAD</name>
<evidence type="ECO:0000259" key="5">
    <source>
        <dbReference type="Pfam" id="PF24652"/>
    </source>
</evidence>
<dbReference type="eggNOG" id="KOG3639">
    <property type="taxonomic scope" value="Eukaryota"/>
</dbReference>
<dbReference type="PhylomeDB" id="B3S2C5"/>
<feature type="region of interest" description="Disordered" evidence="1">
    <location>
        <begin position="373"/>
        <end position="403"/>
    </location>
</feature>
<dbReference type="HOGENOM" id="CLU_001707_0_0_1"/>
<dbReference type="Pfam" id="PF24652">
    <property type="entry name" value="CEP76_C"/>
    <property type="match status" value="1"/>
</dbReference>
<reference evidence="7 8" key="1">
    <citation type="journal article" date="2008" name="Nature">
        <title>The Trichoplax genome and the nature of placozoans.</title>
        <authorList>
            <person name="Srivastava M."/>
            <person name="Begovic E."/>
            <person name="Chapman J."/>
            <person name="Putnam N.H."/>
            <person name="Hellsten U."/>
            <person name="Kawashima T."/>
            <person name="Kuo A."/>
            <person name="Mitros T."/>
            <person name="Salamov A."/>
            <person name="Carpenter M.L."/>
            <person name="Signorovitch A.Y."/>
            <person name="Moreno M.A."/>
            <person name="Kamm K."/>
            <person name="Grimwood J."/>
            <person name="Schmutz J."/>
            <person name="Shapiro H."/>
            <person name="Grigoriev I.V."/>
            <person name="Buss L.W."/>
            <person name="Schierwater B."/>
            <person name="Dellaporta S.L."/>
            <person name="Rokhsar D.S."/>
        </authorList>
    </citation>
    <scope>NUCLEOTIDE SEQUENCE [LARGE SCALE GENOMIC DNA]</scope>
    <source>
        <strain evidence="7 8">Grell-BS-1999</strain>
    </source>
</reference>
<dbReference type="FunCoup" id="B3S2C5">
    <property type="interactions" value="361"/>
</dbReference>
<dbReference type="Pfam" id="PF15625">
    <property type="entry name" value="CC2D2AN-C2"/>
    <property type="match status" value="1"/>
</dbReference>
<dbReference type="Pfam" id="PF17661">
    <property type="entry name" value="DUF5523"/>
    <property type="match status" value="1"/>
</dbReference>
<dbReference type="InterPro" id="IPR056290">
    <property type="entry name" value="CEPT76/DRC7_peptidase-like_dom"/>
</dbReference>
<gene>
    <name evidence="7" type="ORF">TRIADDRAFT_28071</name>
</gene>
<dbReference type="PANTHER" id="PTHR20837">
    <property type="entry name" value="CENTROSOMAL PROTEIN-RELATED"/>
    <property type="match status" value="1"/>
</dbReference>
<feature type="compositionally biased region" description="Acidic residues" evidence="1">
    <location>
        <begin position="391"/>
        <end position="401"/>
    </location>
</feature>
<dbReference type="InParanoid" id="B3S2C5"/>
<dbReference type="GO" id="GO:0035869">
    <property type="term" value="C:ciliary transition zone"/>
    <property type="evidence" value="ECO:0000318"/>
    <property type="project" value="GO_Central"/>
</dbReference>
<dbReference type="OrthoDB" id="2162143at2759"/>
<dbReference type="PANTHER" id="PTHR20837:SF0">
    <property type="entry name" value="COILED-COIL AND C2 DOMAIN-CONTAINING PROTEIN 2A"/>
    <property type="match status" value="1"/>
</dbReference>
<evidence type="ECO:0000259" key="2">
    <source>
        <dbReference type="Pfam" id="PF00168"/>
    </source>
</evidence>
<evidence type="ECO:0000256" key="1">
    <source>
        <dbReference type="SAM" id="MobiDB-lite"/>
    </source>
</evidence>
<evidence type="ECO:0000313" key="8">
    <source>
        <dbReference type="Proteomes" id="UP000009022"/>
    </source>
</evidence>
<dbReference type="KEGG" id="tad:TRIADDRAFT_28071"/>
<feature type="domain" description="C2" evidence="2">
    <location>
        <begin position="882"/>
        <end position="958"/>
    </location>
</feature>
<dbReference type="GO" id="GO:1905515">
    <property type="term" value="P:non-motile cilium assembly"/>
    <property type="evidence" value="ECO:0000318"/>
    <property type="project" value="GO_Central"/>
</dbReference>
<dbReference type="GO" id="GO:1904491">
    <property type="term" value="P:protein localization to ciliary transition zone"/>
    <property type="evidence" value="ECO:0000318"/>
    <property type="project" value="GO_Central"/>
</dbReference>
<feature type="region of interest" description="Disordered" evidence="1">
    <location>
        <begin position="18"/>
        <end position="38"/>
    </location>
</feature>
<dbReference type="InterPro" id="IPR052434">
    <property type="entry name" value="Tectonic-like_complex_comp"/>
</dbReference>
<dbReference type="Proteomes" id="UP000009022">
    <property type="component" value="Unassembled WGS sequence"/>
</dbReference>
<dbReference type="InterPro" id="IPR056288">
    <property type="entry name" value="CEP76_C"/>
</dbReference>
<evidence type="ECO:0008006" key="9">
    <source>
        <dbReference type="Google" id="ProtNLM"/>
    </source>
</evidence>
<proteinExistence type="predicted"/>
<dbReference type="STRING" id="10228.B3S2C5"/>
<dbReference type="OMA" id="NADNIWF"/>
<dbReference type="InterPro" id="IPR000008">
    <property type="entry name" value="C2_dom"/>
</dbReference>
<accession>B3S2C5</accession>
<evidence type="ECO:0000313" key="7">
    <source>
        <dbReference type="EMBL" id="EDV23074.1"/>
    </source>
</evidence>
<dbReference type="InterPro" id="IPR041510">
    <property type="entry name" value="DUF5523"/>
</dbReference>
<feature type="compositionally biased region" description="Acidic residues" evidence="1">
    <location>
        <begin position="29"/>
        <end position="38"/>
    </location>
</feature>
<dbReference type="SUPFAM" id="SSF49562">
    <property type="entry name" value="C2 domain (Calcium/lipid-binding domain, CaLB)"/>
    <property type="match status" value="1"/>
</dbReference>
<dbReference type="RefSeq" id="XP_002113984.1">
    <property type="nucleotide sequence ID" value="XM_002113948.1"/>
</dbReference>
<feature type="domain" description="Centrosomal protein of 76 kDa C-terminal" evidence="5">
    <location>
        <begin position="1299"/>
        <end position="1419"/>
    </location>
</feature>
<keyword evidence="8" id="KW-1185">Reference proteome</keyword>
<dbReference type="Pfam" id="PF00168">
    <property type="entry name" value="C2"/>
    <property type="match status" value="1"/>
</dbReference>
<feature type="compositionally biased region" description="Basic residues" evidence="1">
    <location>
        <begin position="373"/>
        <end position="387"/>
    </location>
</feature>
<dbReference type="Gene3D" id="2.60.40.150">
    <property type="entry name" value="C2 domain"/>
    <property type="match status" value="1"/>
</dbReference>
<dbReference type="EMBL" id="DS985247">
    <property type="protein sequence ID" value="EDV23074.1"/>
    <property type="molecule type" value="Genomic_DNA"/>
</dbReference>